<evidence type="ECO:0000256" key="3">
    <source>
        <dbReference type="ARBA" id="ARBA00022670"/>
    </source>
</evidence>
<dbReference type="GO" id="GO:0006508">
    <property type="term" value="P:proteolysis"/>
    <property type="evidence" value="ECO:0007669"/>
    <property type="project" value="UniProtKB-KW"/>
</dbReference>
<dbReference type="RefSeq" id="WP_035132911.1">
    <property type="nucleotide sequence ID" value="NZ_JPMD01000024.1"/>
</dbReference>
<protein>
    <recommendedName>
        <fullName evidence="11">Dipeptidase PepV</fullName>
    </recommendedName>
</protein>
<evidence type="ECO:0000256" key="6">
    <source>
        <dbReference type="ARBA" id="ARBA00022833"/>
    </source>
</evidence>
<comment type="similarity">
    <text evidence="2">Belongs to the peptidase M20A family.</text>
</comment>
<dbReference type="STRING" id="318464.IO99_10300"/>
<accession>A0A084JBD0</accession>
<dbReference type="GO" id="GO:0006526">
    <property type="term" value="P:L-arginine biosynthetic process"/>
    <property type="evidence" value="ECO:0007669"/>
    <property type="project" value="TreeGrafter"/>
</dbReference>
<dbReference type="NCBIfam" id="TIGR01887">
    <property type="entry name" value="dipeptidaselike"/>
    <property type="match status" value="1"/>
</dbReference>
<dbReference type="eggNOG" id="COG0624">
    <property type="taxonomic scope" value="Bacteria"/>
</dbReference>
<dbReference type="GO" id="GO:0008237">
    <property type="term" value="F:metallopeptidase activity"/>
    <property type="evidence" value="ECO:0007669"/>
    <property type="project" value="UniProtKB-KW"/>
</dbReference>
<dbReference type="EMBL" id="JPMD01000024">
    <property type="protein sequence ID" value="KEZ86264.1"/>
    <property type="molecule type" value="Genomic_DNA"/>
</dbReference>
<keyword evidence="4" id="KW-0479">Metal-binding</keyword>
<reference evidence="9 10" key="1">
    <citation type="submission" date="2014-07" db="EMBL/GenBank/DDBJ databases">
        <title>Draft genome of Clostridium sulfidigenes 113A isolated from sediments associated with methane hydrate from Krishna Godavari basin.</title>
        <authorList>
            <person name="Honkalas V.S."/>
            <person name="Dabir A.P."/>
            <person name="Arora P."/>
            <person name="Dhakephalkar P.K."/>
        </authorList>
    </citation>
    <scope>NUCLEOTIDE SEQUENCE [LARGE SCALE GENOMIC DNA]</scope>
    <source>
        <strain evidence="9 10">113A</strain>
    </source>
</reference>
<dbReference type="AlphaFoldDB" id="A0A084JBD0"/>
<keyword evidence="7" id="KW-0224">Dipeptidase</keyword>
<evidence type="ECO:0000256" key="2">
    <source>
        <dbReference type="ARBA" id="ARBA00006247"/>
    </source>
</evidence>
<name>A0A084JBD0_9CLOT</name>
<evidence type="ECO:0008006" key="11">
    <source>
        <dbReference type="Google" id="ProtNLM"/>
    </source>
</evidence>
<sequence length="465" mass="52608">MFKEHIDENKEQIIKDLIELVKIRSVASHKKPNMPFGEEVHKSLRFVLDKAKDMGFKSQSFCGYCGQVDAGCGDYTIGVLCHVDVNEEGAGWTKPPFSGEIYDGKIYGRGIVKAKAPLIACLYAMKFLKDEDLIPEGKKIRMIVGADKETGIKSINYYKEYEVAPDIGFTPDGVFPVIYGEKGIINFDLHMEFSGGFDAPINIVQIVGGQSIDTVPSKVSIILSCEDIFKDKIETELKKFSKLQNIKYETISQNKLMNIEFIGKEADSNNPDKGVNAISYGLKFLENFEEFIDKREFVHEYNRLISTSYNGEKINCKLQDEDSGNFTFNVSTINLTSDRVDIKVNINYPISYVYSDVLELVKDGFKYSSLKIKNLSHLRSVSFSKDSFVVKKLMKAYREVTGDEESQPYVSSKGTYARVLSNLVSFGPILPRNEGLDYAVDEFITLDEFMDLVEIYARAIYELLK</sequence>
<keyword evidence="6" id="KW-0862">Zinc</keyword>
<evidence type="ECO:0000256" key="4">
    <source>
        <dbReference type="ARBA" id="ARBA00022723"/>
    </source>
</evidence>
<dbReference type="InterPro" id="IPR002933">
    <property type="entry name" value="Peptidase_M20"/>
</dbReference>
<dbReference type="GO" id="GO:0016805">
    <property type="term" value="F:dipeptidase activity"/>
    <property type="evidence" value="ECO:0007669"/>
    <property type="project" value="UniProtKB-KW"/>
</dbReference>
<dbReference type="Gene3D" id="3.40.630.10">
    <property type="entry name" value="Zn peptidases"/>
    <property type="match status" value="1"/>
</dbReference>
<proteinExistence type="inferred from homology"/>
<keyword evidence="3" id="KW-0645">Protease</keyword>
<keyword evidence="5" id="KW-0378">Hydrolase</keyword>
<keyword evidence="10" id="KW-1185">Reference proteome</keyword>
<dbReference type="PANTHER" id="PTHR43808">
    <property type="entry name" value="ACETYLORNITHINE DEACETYLASE"/>
    <property type="match status" value="1"/>
</dbReference>
<dbReference type="PANTHER" id="PTHR43808:SF31">
    <property type="entry name" value="N-ACETYL-L-CITRULLINE DEACETYLASE"/>
    <property type="match status" value="1"/>
</dbReference>
<evidence type="ECO:0000256" key="7">
    <source>
        <dbReference type="ARBA" id="ARBA00022997"/>
    </source>
</evidence>
<dbReference type="GO" id="GO:0008777">
    <property type="term" value="F:acetylornithine deacetylase activity"/>
    <property type="evidence" value="ECO:0007669"/>
    <property type="project" value="TreeGrafter"/>
</dbReference>
<evidence type="ECO:0000256" key="8">
    <source>
        <dbReference type="ARBA" id="ARBA00023049"/>
    </source>
</evidence>
<evidence type="ECO:0000313" key="10">
    <source>
        <dbReference type="Proteomes" id="UP000028542"/>
    </source>
</evidence>
<dbReference type="SUPFAM" id="SSF55031">
    <property type="entry name" value="Bacterial exopeptidase dimerisation domain"/>
    <property type="match status" value="1"/>
</dbReference>
<dbReference type="Pfam" id="PF01546">
    <property type="entry name" value="Peptidase_M20"/>
    <property type="match status" value="1"/>
</dbReference>
<organism evidence="9 10">
    <name type="scientific">Clostridium sulfidigenes</name>
    <dbReference type="NCBI Taxonomy" id="318464"/>
    <lineage>
        <taxon>Bacteria</taxon>
        <taxon>Bacillati</taxon>
        <taxon>Bacillota</taxon>
        <taxon>Clostridia</taxon>
        <taxon>Eubacteriales</taxon>
        <taxon>Clostridiaceae</taxon>
        <taxon>Clostridium</taxon>
    </lineage>
</organism>
<dbReference type="InterPro" id="IPR010964">
    <property type="entry name" value="M20A_pepV-rel"/>
</dbReference>
<evidence type="ECO:0000256" key="1">
    <source>
        <dbReference type="ARBA" id="ARBA00001947"/>
    </source>
</evidence>
<comment type="cofactor">
    <cofactor evidence="1">
        <name>Zn(2+)</name>
        <dbReference type="ChEBI" id="CHEBI:29105"/>
    </cofactor>
</comment>
<dbReference type="Proteomes" id="UP000028542">
    <property type="component" value="Unassembled WGS sequence"/>
</dbReference>
<dbReference type="Gene3D" id="3.30.70.360">
    <property type="match status" value="2"/>
</dbReference>
<dbReference type="InterPro" id="IPR050072">
    <property type="entry name" value="Peptidase_M20A"/>
</dbReference>
<dbReference type="InterPro" id="IPR036264">
    <property type="entry name" value="Bact_exopeptidase_dim_dom"/>
</dbReference>
<dbReference type="SUPFAM" id="SSF53187">
    <property type="entry name" value="Zn-dependent exopeptidases"/>
    <property type="match status" value="1"/>
</dbReference>
<gene>
    <name evidence="9" type="ORF">IO99_10300</name>
</gene>
<comment type="caution">
    <text evidence="9">The sequence shown here is derived from an EMBL/GenBank/DDBJ whole genome shotgun (WGS) entry which is preliminary data.</text>
</comment>
<keyword evidence="8" id="KW-0482">Metalloprotease</keyword>
<evidence type="ECO:0000256" key="5">
    <source>
        <dbReference type="ARBA" id="ARBA00022801"/>
    </source>
</evidence>
<dbReference type="GO" id="GO:0008270">
    <property type="term" value="F:zinc ion binding"/>
    <property type="evidence" value="ECO:0007669"/>
    <property type="project" value="InterPro"/>
</dbReference>
<evidence type="ECO:0000313" key="9">
    <source>
        <dbReference type="EMBL" id="KEZ86264.1"/>
    </source>
</evidence>